<evidence type="ECO:0000256" key="3">
    <source>
        <dbReference type="ARBA" id="ARBA00023082"/>
    </source>
</evidence>
<dbReference type="InterPro" id="IPR007627">
    <property type="entry name" value="RNA_pol_sigma70_r2"/>
</dbReference>
<feature type="domain" description="RNA polymerase sigma-70 region 2" evidence="5">
    <location>
        <begin position="32"/>
        <end position="101"/>
    </location>
</feature>
<keyword evidence="7" id="KW-1185">Reference proteome</keyword>
<evidence type="ECO:0000256" key="1">
    <source>
        <dbReference type="ARBA" id="ARBA00010641"/>
    </source>
</evidence>
<proteinExistence type="inferred from homology"/>
<evidence type="ECO:0000313" key="6">
    <source>
        <dbReference type="EMBL" id="MDT0557096.1"/>
    </source>
</evidence>
<evidence type="ECO:0000256" key="4">
    <source>
        <dbReference type="ARBA" id="ARBA00023163"/>
    </source>
</evidence>
<accession>A0ABU2YGT4</accession>
<dbReference type="Pfam" id="PF04542">
    <property type="entry name" value="Sigma70_r2"/>
    <property type="match status" value="1"/>
</dbReference>
<dbReference type="Gene3D" id="1.10.1740.10">
    <property type="match status" value="1"/>
</dbReference>
<comment type="caution">
    <text evidence="6">The sequence shown here is derived from an EMBL/GenBank/DDBJ whole genome shotgun (WGS) entry which is preliminary data.</text>
</comment>
<dbReference type="EMBL" id="JAVRIA010000001">
    <property type="protein sequence ID" value="MDT0557096.1"/>
    <property type="molecule type" value="Genomic_DNA"/>
</dbReference>
<dbReference type="PANTHER" id="PTHR43133:SF46">
    <property type="entry name" value="RNA POLYMERASE SIGMA-70 FACTOR ECF SUBFAMILY"/>
    <property type="match status" value="1"/>
</dbReference>
<protein>
    <submittedName>
        <fullName evidence="6">Sigma-70 family RNA polymerase sigma factor</fullName>
    </submittedName>
</protein>
<organism evidence="6 7">
    <name type="scientific">Microcosmobacter mediterraneus</name>
    <dbReference type="NCBI Taxonomy" id="3075607"/>
    <lineage>
        <taxon>Bacteria</taxon>
        <taxon>Pseudomonadati</taxon>
        <taxon>Bacteroidota</taxon>
        <taxon>Flavobacteriia</taxon>
        <taxon>Flavobacteriales</taxon>
        <taxon>Flavobacteriaceae</taxon>
        <taxon>Microcosmobacter</taxon>
    </lineage>
</organism>
<dbReference type="Gene3D" id="1.10.10.10">
    <property type="entry name" value="Winged helix-like DNA-binding domain superfamily/Winged helix DNA-binding domain"/>
    <property type="match status" value="1"/>
</dbReference>
<sequence length="198" mass="23185">MQKVDLKSNHPTTESSIINAVKANDNDTLKSLYNHNYFKVETLVLKNNGTKDQAKDIYQEAFLAVWKNIKQDKFIPENESSIHGYLYTIAKHKWMDYLRSNTYKKTIRNTELFDLKDSKLHVHPSTEDHRFEEKLKLAMSAFDQLGEPCKSLLKAFYFDKKSMKDLAEELNLDAASVKNKKYRCMQKLRQLAQNLNTK</sequence>
<keyword evidence="3" id="KW-0731">Sigma factor</keyword>
<dbReference type="InterPro" id="IPR039425">
    <property type="entry name" value="RNA_pol_sigma-70-like"/>
</dbReference>
<dbReference type="SUPFAM" id="SSF88659">
    <property type="entry name" value="Sigma3 and sigma4 domains of RNA polymerase sigma factors"/>
    <property type="match status" value="1"/>
</dbReference>
<keyword evidence="2" id="KW-0805">Transcription regulation</keyword>
<dbReference type="PANTHER" id="PTHR43133">
    <property type="entry name" value="RNA POLYMERASE ECF-TYPE SIGMA FACTO"/>
    <property type="match status" value="1"/>
</dbReference>
<dbReference type="InterPro" id="IPR036388">
    <property type="entry name" value="WH-like_DNA-bd_sf"/>
</dbReference>
<dbReference type="InterPro" id="IPR013324">
    <property type="entry name" value="RNA_pol_sigma_r3/r4-like"/>
</dbReference>
<comment type="similarity">
    <text evidence="1">Belongs to the sigma-70 factor family. ECF subfamily.</text>
</comment>
<dbReference type="InterPro" id="IPR013325">
    <property type="entry name" value="RNA_pol_sigma_r2"/>
</dbReference>
<dbReference type="RefSeq" id="WP_311425870.1">
    <property type="nucleotide sequence ID" value="NZ_JAVRIA010000001.1"/>
</dbReference>
<reference evidence="6 7" key="1">
    <citation type="submission" date="2023-09" db="EMBL/GenBank/DDBJ databases">
        <authorList>
            <person name="Rey-Velasco X."/>
        </authorList>
    </citation>
    <scope>NUCLEOTIDE SEQUENCE [LARGE SCALE GENOMIC DNA]</scope>
    <source>
        <strain evidence="6 7">W332</strain>
    </source>
</reference>
<dbReference type="SUPFAM" id="SSF88946">
    <property type="entry name" value="Sigma2 domain of RNA polymerase sigma factors"/>
    <property type="match status" value="1"/>
</dbReference>
<name>A0ABU2YGT4_9FLAO</name>
<dbReference type="InterPro" id="IPR014284">
    <property type="entry name" value="RNA_pol_sigma-70_dom"/>
</dbReference>
<gene>
    <name evidence="6" type="ORF">RM697_00465</name>
</gene>
<dbReference type="NCBIfam" id="TIGR02937">
    <property type="entry name" value="sigma70-ECF"/>
    <property type="match status" value="1"/>
</dbReference>
<evidence type="ECO:0000259" key="5">
    <source>
        <dbReference type="Pfam" id="PF04542"/>
    </source>
</evidence>
<keyword evidence="4" id="KW-0804">Transcription</keyword>
<evidence type="ECO:0000313" key="7">
    <source>
        <dbReference type="Proteomes" id="UP001259492"/>
    </source>
</evidence>
<dbReference type="Proteomes" id="UP001259492">
    <property type="component" value="Unassembled WGS sequence"/>
</dbReference>
<evidence type="ECO:0000256" key="2">
    <source>
        <dbReference type="ARBA" id="ARBA00023015"/>
    </source>
</evidence>